<gene>
    <name evidence="5" type="ORF">SAMN05421672_10118</name>
</gene>
<protein>
    <submittedName>
        <fullName evidence="5">Transcriptional regulator, ArsR family</fullName>
    </submittedName>
</protein>
<dbReference type="InterPro" id="IPR011991">
    <property type="entry name" value="ArsR-like_HTH"/>
</dbReference>
<name>A0A1N6N2L6_9PSED</name>
<keyword evidence="1" id="KW-0805">Transcription regulation</keyword>
<dbReference type="InterPro" id="IPR036388">
    <property type="entry name" value="WH-like_DNA-bd_sf"/>
</dbReference>
<dbReference type="PROSITE" id="PS50987">
    <property type="entry name" value="HTH_ARSR_2"/>
    <property type="match status" value="1"/>
</dbReference>
<dbReference type="NCBIfam" id="NF033788">
    <property type="entry name" value="HTH_metalloreg"/>
    <property type="match status" value="1"/>
</dbReference>
<dbReference type="SMART" id="SM00418">
    <property type="entry name" value="HTH_ARSR"/>
    <property type="match status" value="1"/>
</dbReference>
<evidence type="ECO:0000256" key="1">
    <source>
        <dbReference type="ARBA" id="ARBA00023015"/>
    </source>
</evidence>
<organism evidence="5 6">
    <name type="scientific">Pseudomonas flexibilis</name>
    <dbReference type="NCBI Taxonomy" id="706570"/>
    <lineage>
        <taxon>Bacteria</taxon>
        <taxon>Pseudomonadati</taxon>
        <taxon>Pseudomonadota</taxon>
        <taxon>Gammaproteobacteria</taxon>
        <taxon>Pseudomonadales</taxon>
        <taxon>Pseudomonadaceae</taxon>
        <taxon>Pseudomonas</taxon>
    </lineage>
</organism>
<dbReference type="Proteomes" id="UP000186079">
    <property type="component" value="Unassembled WGS sequence"/>
</dbReference>
<dbReference type="PANTHER" id="PTHR43132">
    <property type="entry name" value="ARSENICAL RESISTANCE OPERON REPRESSOR ARSR-RELATED"/>
    <property type="match status" value="1"/>
</dbReference>
<sequence length="127" mass="14149">MRARGGWRIIRGVQCLAVISMENLTPEAMEQVAAYFRALSEPTRLAILNLLREGERNVGELAQLCSCSPANVSRHLSLLSQHGLVRREGRGTAVYYRIADDSVYALCDLVCGNIARRYQRSQPFPGV</sequence>
<evidence type="ECO:0000256" key="2">
    <source>
        <dbReference type="ARBA" id="ARBA00023125"/>
    </source>
</evidence>
<evidence type="ECO:0000256" key="3">
    <source>
        <dbReference type="ARBA" id="ARBA00023163"/>
    </source>
</evidence>
<evidence type="ECO:0000313" key="5">
    <source>
        <dbReference type="EMBL" id="SIP86298.1"/>
    </source>
</evidence>
<dbReference type="PRINTS" id="PR00778">
    <property type="entry name" value="HTHARSR"/>
</dbReference>
<proteinExistence type="predicted"/>
<keyword evidence="2" id="KW-0238">DNA-binding</keyword>
<dbReference type="PANTHER" id="PTHR43132:SF9">
    <property type="entry name" value="ARSR FAMILY TRANSCRIPTIONAL REGULATORY PROTEIN"/>
    <property type="match status" value="1"/>
</dbReference>
<dbReference type="EMBL" id="FTMC01000001">
    <property type="protein sequence ID" value="SIP86298.1"/>
    <property type="molecule type" value="Genomic_DNA"/>
</dbReference>
<dbReference type="Gene3D" id="1.10.10.10">
    <property type="entry name" value="Winged helix-like DNA-binding domain superfamily/Winged helix DNA-binding domain"/>
    <property type="match status" value="1"/>
</dbReference>
<dbReference type="InterPro" id="IPR051011">
    <property type="entry name" value="Metal_resp_trans_reg"/>
</dbReference>
<feature type="domain" description="HTH arsR-type" evidence="4">
    <location>
        <begin position="24"/>
        <end position="118"/>
    </location>
</feature>
<evidence type="ECO:0000259" key="4">
    <source>
        <dbReference type="PROSITE" id="PS50987"/>
    </source>
</evidence>
<accession>A0A1N6N2L6</accession>
<dbReference type="GO" id="GO:0003677">
    <property type="term" value="F:DNA binding"/>
    <property type="evidence" value="ECO:0007669"/>
    <property type="project" value="UniProtKB-KW"/>
</dbReference>
<dbReference type="AlphaFoldDB" id="A0A1N6N2L6"/>
<dbReference type="GO" id="GO:0003700">
    <property type="term" value="F:DNA-binding transcription factor activity"/>
    <property type="evidence" value="ECO:0007669"/>
    <property type="project" value="InterPro"/>
</dbReference>
<dbReference type="InterPro" id="IPR001845">
    <property type="entry name" value="HTH_ArsR_DNA-bd_dom"/>
</dbReference>
<dbReference type="SUPFAM" id="SSF46785">
    <property type="entry name" value="Winged helix' DNA-binding domain"/>
    <property type="match status" value="1"/>
</dbReference>
<reference evidence="5 6" key="1">
    <citation type="submission" date="2017-01" db="EMBL/GenBank/DDBJ databases">
        <authorList>
            <person name="Mah S.A."/>
            <person name="Swanson W.J."/>
            <person name="Moy G.W."/>
            <person name="Vacquier V.D."/>
        </authorList>
    </citation>
    <scope>NUCLEOTIDE SEQUENCE [LARGE SCALE GENOMIC DNA]</scope>
    <source>
        <strain evidence="5 6">ATCC 29606</strain>
    </source>
</reference>
<dbReference type="CDD" id="cd00090">
    <property type="entry name" value="HTH_ARSR"/>
    <property type="match status" value="1"/>
</dbReference>
<keyword evidence="3" id="KW-0804">Transcription</keyword>
<dbReference type="Pfam" id="PF12840">
    <property type="entry name" value="HTH_20"/>
    <property type="match status" value="1"/>
</dbReference>
<dbReference type="InterPro" id="IPR036390">
    <property type="entry name" value="WH_DNA-bd_sf"/>
</dbReference>
<evidence type="ECO:0000313" key="6">
    <source>
        <dbReference type="Proteomes" id="UP000186079"/>
    </source>
</evidence>